<dbReference type="NCBIfam" id="TIGR00369">
    <property type="entry name" value="unchar_dom_1"/>
    <property type="match status" value="1"/>
</dbReference>
<dbReference type="OrthoDB" id="3477511at2"/>
<gene>
    <name evidence="3" type="ORF">TM5383_02507</name>
</gene>
<dbReference type="SUPFAM" id="SSF54637">
    <property type="entry name" value="Thioesterase/thiol ester dehydrase-isomerase"/>
    <property type="match status" value="1"/>
</dbReference>
<dbReference type="Gene3D" id="3.10.129.10">
    <property type="entry name" value="Hotdog Thioesterase"/>
    <property type="match status" value="1"/>
</dbReference>
<dbReference type="InterPro" id="IPR029069">
    <property type="entry name" value="HotDog_dom_sf"/>
</dbReference>
<dbReference type="AlphaFoldDB" id="A0A0P1GRD6"/>
<reference evidence="3 4" key="1">
    <citation type="submission" date="2015-09" db="EMBL/GenBank/DDBJ databases">
        <authorList>
            <consortium name="Swine Surveillance"/>
        </authorList>
    </citation>
    <scope>NUCLEOTIDE SEQUENCE [LARGE SCALE GENOMIC DNA]</scope>
    <source>
        <strain evidence="3 4">CECT 8383</strain>
    </source>
</reference>
<dbReference type="GO" id="GO:0016289">
    <property type="term" value="F:acyl-CoA hydrolase activity"/>
    <property type="evidence" value="ECO:0007669"/>
    <property type="project" value="UniProtKB-ARBA"/>
</dbReference>
<name>A0A0P1GRD6_9RHOB</name>
<dbReference type="CDD" id="cd03443">
    <property type="entry name" value="PaaI_thioesterase"/>
    <property type="match status" value="1"/>
</dbReference>
<dbReference type="Proteomes" id="UP000051681">
    <property type="component" value="Unassembled WGS sequence"/>
</dbReference>
<evidence type="ECO:0000313" key="4">
    <source>
        <dbReference type="Proteomes" id="UP000051681"/>
    </source>
</evidence>
<dbReference type="STRING" id="340021.TM5383_02507"/>
<dbReference type="InterPro" id="IPR003736">
    <property type="entry name" value="PAAI_dom"/>
</dbReference>
<evidence type="ECO:0000256" key="1">
    <source>
        <dbReference type="ARBA" id="ARBA00022801"/>
    </source>
</evidence>
<evidence type="ECO:0000259" key="2">
    <source>
        <dbReference type="Pfam" id="PF03061"/>
    </source>
</evidence>
<keyword evidence="1" id="KW-0378">Hydrolase</keyword>
<protein>
    <submittedName>
        <fullName evidence="3">Putative domain 1</fullName>
    </submittedName>
</protein>
<proteinExistence type="predicted"/>
<sequence length="143" mass="15574">MNTVENPHPIAADLREDPYAYQQLVGFQIIGWADGFAQVELDLETKHGNRYGIPHGGLHATLIDTAMGFCGSYTGDPANRQLVMTLSMTVNYLGQVQGKRLIATARKTGGGRSTYFAEAMVKDELGNPIASGVGTFRLRSRNK</sequence>
<dbReference type="RefSeq" id="WP_058319340.1">
    <property type="nucleotide sequence ID" value="NZ_CYSF01000012.1"/>
</dbReference>
<dbReference type="InterPro" id="IPR006683">
    <property type="entry name" value="Thioestr_dom"/>
</dbReference>
<evidence type="ECO:0000313" key="3">
    <source>
        <dbReference type="EMBL" id="CUH85279.1"/>
    </source>
</evidence>
<accession>A0A0P1GRD6</accession>
<keyword evidence="4" id="KW-1185">Reference proteome</keyword>
<dbReference type="EMBL" id="CYSF01000012">
    <property type="protein sequence ID" value="CUH85279.1"/>
    <property type="molecule type" value="Genomic_DNA"/>
</dbReference>
<organism evidence="3 4">
    <name type="scientific">Thalassovita mediterranea</name>
    <dbReference type="NCBI Taxonomy" id="340021"/>
    <lineage>
        <taxon>Bacteria</taxon>
        <taxon>Pseudomonadati</taxon>
        <taxon>Pseudomonadota</taxon>
        <taxon>Alphaproteobacteria</taxon>
        <taxon>Rhodobacterales</taxon>
        <taxon>Roseobacteraceae</taxon>
        <taxon>Thalassovita</taxon>
    </lineage>
</organism>
<dbReference type="Pfam" id="PF03061">
    <property type="entry name" value="4HBT"/>
    <property type="match status" value="1"/>
</dbReference>
<feature type="domain" description="Thioesterase" evidence="2">
    <location>
        <begin position="51"/>
        <end position="124"/>
    </location>
</feature>